<evidence type="ECO:0000313" key="2">
    <source>
        <dbReference type="Proteomes" id="UP000186277"/>
    </source>
</evidence>
<accession>A0A1Q5TD46</accession>
<gene>
    <name evidence="1" type="ORF">Xentx_03637</name>
</gene>
<name>A0A1Q5TD46_9GAMM</name>
<dbReference type="Proteomes" id="UP000186277">
    <property type="component" value="Unassembled WGS sequence"/>
</dbReference>
<evidence type="ECO:0000313" key="1">
    <source>
        <dbReference type="EMBL" id="OKO98149.1"/>
    </source>
</evidence>
<reference evidence="1 2" key="1">
    <citation type="submission" date="2016-09" db="EMBL/GenBank/DDBJ databases">
        <title>Xenorhabdus thuongxuanensis sp. nov. and Xenorhabdus eapokensis sp. nov., isolated from Steinernema species.</title>
        <authorList>
            <person name="Kaempfer P."/>
            <person name="Tobias N.J."/>
            <person name="Phan Ke L."/>
            <person name="Bode H.B."/>
            <person name="Glaeser S.P."/>
        </authorList>
    </citation>
    <scope>NUCLEOTIDE SEQUENCE [LARGE SCALE GENOMIC DNA]</scope>
    <source>
        <strain evidence="1 2">30TX1</strain>
    </source>
</reference>
<comment type="caution">
    <text evidence="1">The sequence shown here is derived from an EMBL/GenBank/DDBJ whole genome shotgun (WGS) entry which is preliminary data.</text>
</comment>
<sequence length="89" mass="10020">MISKDELVQFFEDAKKSRTLHTIEDRITALEIMTCAIAASLKGESRENFLTIMNSFSLTNNPMKNRTDKSVADLHVLSANFVTILNSLK</sequence>
<dbReference type="AlphaFoldDB" id="A0A1Q5TD46"/>
<dbReference type="OrthoDB" id="6637718at2"/>
<protein>
    <submittedName>
        <fullName evidence="1">Uncharacterized protein</fullName>
    </submittedName>
</protein>
<keyword evidence="2" id="KW-1185">Reference proteome</keyword>
<dbReference type="EMBL" id="MKGR01000114">
    <property type="protein sequence ID" value="OKO98149.1"/>
    <property type="molecule type" value="Genomic_DNA"/>
</dbReference>
<proteinExistence type="predicted"/>
<organism evidence="1 2">
    <name type="scientific">Xenorhabdus thuongxuanensis</name>
    <dbReference type="NCBI Taxonomy" id="1873484"/>
    <lineage>
        <taxon>Bacteria</taxon>
        <taxon>Pseudomonadati</taxon>
        <taxon>Pseudomonadota</taxon>
        <taxon>Gammaproteobacteria</taxon>
        <taxon>Enterobacterales</taxon>
        <taxon>Morganellaceae</taxon>
        <taxon>Xenorhabdus</taxon>
    </lineage>
</organism>